<evidence type="ECO:0000259" key="7">
    <source>
        <dbReference type="PROSITE" id="PS50850"/>
    </source>
</evidence>
<dbReference type="Gene3D" id="1.20.1250.20">
    <property type="entry name" value="MFS general substrate transporter like domains"/>
    <property type="match status" value="2"/>
</dbReference>
<dbReference type="PROSITE" id="PS50850">
    <property type="entry name" value="MFS"/>
    <property type="match status" value="1"/>
</dbReference>
<proteinExistence type="predicted"/>
<evidence type="ECO:0000313" key="8">
    <source>
        <dbReference type="EMBL" id="STV02831.1"/>
    </source>
</evidence>
<feature type="transmembrane region" description="Helical" evidence="6">
    <location>
        <begin position="306"/>
        <end position="329"/>
    </location>
</feature>
<reference evidence="8 9" key="1">
    <citation type="submission" date="2018-06" db="EMBL/GenBank/DDBJ databases">
        <authorList>
            <consortium name="Pathogen Informatics"/>
            <person name="Doyle S."/>
        </authorList>
    </citation>
    <scope>NUCLEOTIDE SEQUENCE [LARGE SCALE GENOMIC DNA]</scope>
    <source>
        <strain evidence="8 9">NCTC204</strain>
    </source>
</reference>
<feature type="domain" description="Major facilitator superfamily (MFS) profile" evidence="7">
    <location>
        <begin position="7"/>
        <end position="396"/>
    </location>
</feature>
<evidence type="ECO:0000256" key="3">
    <source>
        <dbReference type="ARBA" id="ARBA00022692"/>
    </source>
</evidence>
<gene>
    <name evidence="8" type="primary">yjjL_1</name>
    <name evidence="8" type="ORF">NCTC204_03012</name>
</gene>
<feature type="transmembrane region" description="Helical" evidence="6">
    <location>
        <begin position="139"/>
        <end position="160"/>
    </location>
</feature>
<sequence length="445" mass="48355">MAARWQGVIALLLLIIISYVDRVNISVMILNPEFAAHFQLNENRMLQGMLMTCFLLGYGFSALLLTPVIESRWHYRQGLLSSIAIWALVCAISPLLGSLLGMLIARIVLGVAEGPLFSLKTRFINDNFAADEIGKPNALTALGVSLGLAVGFPLVTWLMAHVGWIGSFYALALLNLLLGGGLIWRFLPAPQVTSQRAKPGFSQTFALAWRTPLLGWILLVEIATLSYLWGSSAWLPAWLRDEHHFSLQATGLLAAVPFLLSLGSKFLGGVLLDKMRPEQAPLLFIIGGLLTAGSVLALMLSQQPAMLALFMLAANVFWGLQGAAIPAVVQHHAPREAVGSAYGIINGIGNICAAFIPLLMGVVMKSVGSVSSGFFRSGGIAADHAVRRRRTAAAYASRSSSKRVYTLNKLQDKTASRFEQRLRWPRKDEAQGWADLLPTPMQLEV</sequence>
<keyword evidence="2" id="KW-1003">Cell membrane</keyword>
<keyword evidence="4 6" id="KW-1133">Transmembrane helix</keyword>
<evidence type="ECO:0000313" key="9">
    <source>
        <dbReference type="Proteomes" id="UP000255192"/>
    </source>
</evidence>
<dbReference type="Proteomes" id="UP000255192">
    <property type="component" value="Unassembled WGS sequence"/>
</dbReference>
<feature type="transmembrane region" description="Helical" evidence="6">
    <location>
        <begin position="249"/>
        <end position="268"/>
    </location>
</feature>
<evidence type="ECO:0000256" key="1">
    <source>
        <dbReference type="ARBA" id="ARBA00004651"/>
    </source>
</evidence>
<dbReference type="InterPro" id="IPR050189">
    <property type="entry name" value="MFS_Efflux_Transporters"/>
</dbReference>
<feature type="transmembrane region" description="Helical" evidence="6">
    <location>
        <begin position="78"/>
        <end position="97"/>
    </location>
</feature>
<feature type="transmembrane region" description="Helical" evidence="6">
    <location>
        <begin position="166"/>
        <end position="187"/>
    </location>
</feature>
<feature type="transmembrane region" description="Helical" evidence="6">
    <location>
        <begin position="341"/>
        <end position="364"/>
    </location>
</feature>
<feature type="transmembrane region" description="Helical" evidence="6">
    <location>
        <begin position="103"/>
        <end position="119"/>
    </location>
</feature>
<feature type="transmembrane region" description="Helical" evidence="6">
    <location>
        <begin position="280"/>
        <end position="300"/>
    </location>
</feature>
<dbReference type="EMBL" id="UGMD01000002">
    <property type="protein sequence ID" value="STV02831.1"/>
    <property type="molecule type" value="Genomic_DNA"/>
</dbReference>
<organism evidence="8 9">
    <name type="scientific">Klebsiella pneumoniae</name>
    <dbReference type="NCBI Taxonomy" id="573"/>
    <lineage>
        <taxon>Bacteria</taxon>
        <taxon>Pseudomonadati</taxon>
        <taxon>Pseudomonadota</taxon>
        <taxon>Gammaproteobacteria</taxon>
        <taxon>Enterobacterales</taxon>
        <taxon>Enterobacteriaceae</taxon>
        <taxon>Klebsiella/Raoultella group</taxon>
        <taxon>Klebsiella</taxon>
        <taxon>Klebsiella pneumoniae complex</taxon>
    </lineage>
</organism>
<dbReference type="SUPFAM" id="SSF103473">
    <property type="entry name" value="MFS general substrate transporter"/>
    <property type="match status" value="1"/>
</dbReference>
<comment type="subcellular location">
    <subcellularLocation>
        <location evidence="1">Cell membrane</location>
        <topology evidence="1">Multi-pass membrane protein</topology>
    </subcellularLocation>
</comment>
<evidence type="ECO:0000256" key="4">
    <source>
        <dbReference type="ARBA" id="ARBA00022989"/>
    </source>
</evidence>
<name>A0A378AAB2_KLEPN</name>
<evidence type="ECO:0000256" key="6">
    <source>
        <dbReference type="SAM" id="Phobius"/>
    </source>
</evidence>
<evidence type="ECO:0000256" key="2">
    <source>
        <dbReference type="ARBA" id="ARBA00022475"/>
    </source>
</evidence>
<dbReference type="PANTHER" id="PTHR43124">
    <property type="entry name" value="PURINE EFFLUX PUMP PBUE"/>
    <property type="match status" value="1"/>
</dbReference>
<accession>A0A378AAB2</accession>
<protein>
    <submittedName>
        <fullName evidence="8">Major facilitator family transporter</fullName>
    </submittedName>
</protein>
<dbReference type="PANTHER" id="PTHR43124:SF3">
    <property type="entry name" value="CHLORAMPHENICOL EFFLUX PUMP RV0191"/>
    <property type="match status" value="1"/>
</dbReference>
<dbReference type="CDD" id="cd17319">
    <property type="entry name" value="MFS_ExuT_GudP_like"/>
    <property type="match status" value="1"/>
</dbReference>
<dbReference type="InterPro" id="IPR011701">
    <property type="entry name" value="MFS"/>
</dbReference>
<dbReference type="AlphaFoldDB" id="A0A378AAB2"/>
<keyword evidence="3 6" id="KW-0812">Transmembrane</keyword>
<dbReference type="InterPro" id="IPR020846">
    <property type="entry name" value="MFS_dom"/>
</dbReference>
<feature type="transmembrane region" description="Helical" evidence="6">
    <location>
        <begin position="46"/>
        <end position="66"/>
    </location>
</feature>
<dbReference type="GO" id="GO:0005886">
    <property type="term" value="C:plasma membrane"/>
    <property type="evidence" value="ECO:0007669"/>
    <property type="project" value="UniProtKB-SubCell"/>
</dbReference>
<dbReference type="GO" id="GO:0022857">
    <property type="term" value="F:transmembrane transporter activity"/>
    <property type="evidence" value="ECO:0007669"/>
    <property type="project" value="InterPro"/>
</dbReference>
<dbReference type="Pfam" id="PF07690">
    <property type="entry name" value="MFS_1"/>
    <property type="match status" value="1"/>
</dbReference>
<feature type="transmembrane region" description="Helical" evidence="6">
    <location>
        <begin position="207"/>
        <end position="229"/>
    </location>
</feature>
<evidence type="ECO:0000256" key="5">
    <source>
        <dbReference type="ARBA" id="ARBA00023136"/>
    </source>
</evidence>
<dbReference type="InterPro" id="IPR036259">
    <property type="entry name" value="MFS_trans_sf"/>
</dbReference>
<keyword evidence="5 6" id="KW-0472">Membrane</keyword>